<dbReference type="EMBL" id="JAGTXO010000092">
    <property type="protein sequence ID" value="KAG8456980.1"/>
    <property type="molecule type" value="Genomic_DNA"/>
</dbReference>
<evidence type="ECO:0000256" key="1">
    <source>
        <dbReference type="SAM" id="MobiDB-lite"/>
    </source>
</evidence>
<dbReference type="Proteomes" id="UP000751190">
    <property type="component" value="Unassembled WGS sequence"/>
</dbReference>
<organism evidence="2 3">
    <name type="scientific">Diacronema lutheri</name>
    <name type="common">Unicellular marine alga</name>
    <name type="synonym">Monochrysis lutheri</name>
    <dbReference type="NCBI Taxonomy" id="2081491"/>
    <lineage>
        <taxon>Eukaryota</taxon>
        <taxon>Haptista</taxon>
        <taxon>Haptophyta</taxon>
        <taxon>Pavlovophyceae</taxon>
        <taxon>Pavlovales</taxon>
        <taxon>Pavlovaceae</taxon>
        <taxon>Diacronema</taxon>
    </lineage>
</organism>
<keyword evidence="3" id="KW-1185">Reference proteome</keyword>
<comment type="caution">
    <text evidence="2">The sequence shown here is derived from an EMBL/GenBank/DDBJ whole genome shotgun (WGS) entry which is preliminary data.</text>
</comment>
<proteinExistence type="predicted"/>
<dbReference type="Gene3D" id="3.40.50.300">
    <property type="entry name" value="P-loop containing nucleotide triphosphate hydrolases"/>
    <property type="match status" value="1"/>
</dbReference>
<feature type="region of interest" description="Disordered" evidence="1">
    <location>
        <begin position="1"/>
        <end position="30"/>
    </location>
</feature>
<dbReference type="OrthoDB" id="10465927at2759"/>
<dbReference type="InterPro" id="IPR006758">
    <property type="entry name" value="A32L"/>
</dbReference>
<protein>
    <submittedName>
        <fullName evidence="2">Uncharacterized protein</fullName>
    </submittedName>
</protein>
<dbReference type="Pfam" id="PF04665">
    <property type="entry name" value="Pox_A32"/>
    <property type="match status" value="1"/>
</dbReference>
<evidence type="ECO:0000313" key="3">
    <source>
        <dbReference type="Proteomes" id="UP000751190"/>
    </source>
</evidence>
<reference evidence="2" key="1">
    <citation type="submission" date="2021-05" db="EMBL/GenBank/DDBJ databases">
        <title>The genome of the haptophyte Pavlova lutheri (Diacronema luteri, Pavlovales) - a model for lipid biosynthesis in eukaryotic algae.</title>
        <authorList>
            <person name="Hulatt C.J."/>
            <person name="Posewitz M.C."/>
        </authorList>
    </citation>
    <scope>NUCLEOTIDE SEQUENCE</scope>
    <source>
        <strain evidence="2">NIVA-4/92</strain>
    </source>
</reference>
<gene>
    <name evidence="2" type="ORF">KFE25_004583</name>
</gene>
<accession>A0A8J6C435</accession>
<sequence length="365" mass="40563">MDPGPDPDPITEPTEQPEFTAPSDPSPPIVDSAVKAKAEARRARLLRNLQSGNDKRRALIEAGRAATRPIALPEPPVQSAERLAGEDFVWVMLPRRVAGEVAGVYASAPAPTPPAPQTYYAPAPAPAPPPPTSVPPAPQRYYMPPPVVRHVPNIRGKTSLSTALLCQASPRVYRGVFEHVHLVIPQASFLSMTNSPFAHHDPRKVHHTFDAPLLAALTPILEQRARARRPENTLLIIDDFAANLKDAELRKHLERFANNRRHLRLSVWLIAQTYRALPLSTRKLLTHAFLFRPSNTSELESIRSELVPIDKRMFEAVFQHVFPPGADPHQFMTLDMSSGHIYNRFARIRFDAPPADQPGGEHDDN</sequence>
<dbReference type="InterPro" id="IPR027417">
    <property type="entry name" value="P-loop_NTPase"/>
</dbReference>
<name>A0A8J6C435_DIALT</name>
<evidence type="ECO:0000313" key="2">
    <source>
        <dbReference type="EMBL" id="KAG8456980.1"/>
    </source>
</evidence>
<dbReference type="AlphaFoldDB" id="A0A8J6C435"/>
<feature type="compositionally biased region" description="Pro residues" evidence="1">
    <location>
        <begin position="1"/>
        <end position="10"/>
    </location>
</feature>